<proteinExistence type="predicted"/>
<reference evidence="3" key="1">
    <citation type="submission" date="2014-09" db="EMBL/GenBank/DDBJ databases">
        <authorList>
            <person name="Gomez-Valero L."/>
        </authorList>
    </citation>
    <scope>NUCLEOTIDE SEQUENCE [LARGE SCALE GENOMIC DNA]</scope>
    <source>
        <strain evidence="3">ATCC700992</strain>
    </source>
</reference>
<dbReference type="PANTHER" id="PTHR30399">
    <property type="entry name" value="UNCHARACTERIZED PROTEIN YGJP"/>
    <property type="match status" value="1"/>
</dbReference>
<evidence type="ECO:0000313" key="2">
    <source>
        <dbReference type="EMBL" id="CEG58091.1"/>
    </source>
</evidence>
<dbReference type="HOGENOM" id="CLU_065947_1_1_6"/>
<dbReference type="Proteomes" id="UP000032430">
    <property type="component" value="Chromosome I"/>
</dbReference>
<evidence type="ECO:0000259" key="1">
    <source>
        <dbReference type="Pfam" id="PF01863"/>
    </source>
</evidence>
<dbReference type="Pfam" id="PF01863">
    <property type="entry name" value="YgjP-like"/>
    <property type="match status" value="1"/>
</dbReference>
<sequence length="231" mass="27590">MIIEIDGIAIEVVKKPIKNMNLRIYPPDGLVKLSVPMNISDRFIRQHLQEKSEWIYYQRERIRKNSSFKEELFQTGASIAFKGKNYLLIIEEHHGPCHIEIKEELLHCSISPNHSQAQIKVFIDQWYRHEMNIIVPDLIQYWQKIIGVHVAQWGIKKMKTRWGSCNTRARRIWLNLNLIKKPLVCIEYVLVHELVHLLEASHNQRFYALMTQFMPQWRDYQYLLEGKASRK</sequence>
<dbReference type="GO" id="GO:0006508">
    <property type="term" value="P:proteolysis"/>
    <property type="evidence" value="ECO:0007669"/>
    <property type="project" value="UniProtKB-KW"/>
</dbReference>
<dbReference type="RefSeq" id="WP_045096482.1">
    <property type="nucleotide sequence ID" value="NZ_LN614827.1"/>
</dbReference>
<dbReference type="Gene3D" id="3.30.2010.10">
    <property type="entry name" value="Metalloproteases ('zincins'), catalytic domain"/>
    <property type="match status" value="1"/>
</dbReference>
<dbReference type="OrthoDB" id="9811177at2"/>
<dbReference type="EMBL" id="LN614827">
    <property type="protein sequence ID" value="CEG58091.1"/>
    <property type="molecule type" value="Genomic_DNA"/>
</dbReference>
<keyword evidence="3" id="KW-1185">Reference proteome</keyword>
<keyword evidence="2" id="KW-0482">Metalloprotease</keyword>
<dbReference type="InterPro" id="IPR002725">
    <property type="entry name" value="YgjP-like_metallopeptidase"/>
</dbReference>
<gene>
    <name evidence="2" type="ORF">LFA_2725</name>
</gene>
<organism evidence="2 3">
    <name type="scientific">Legionella fallonii LLAP-10</name>
    <dbReference type="NCBI Taxonomy" id="1212491"/>
    <lineage>
        <taxon>Bacteria</taxon>
        <taxon>Pseudomonadati</taxon>
        <taxon>Pseudomonadota</taxon>
        <taxon>Gammaproteobacteria</taxon>
        <taxon>Legionellales</taxon>
        <taxon>Legionellaceae</taxon>
        <taxon>Legionella</taxon>
    </lineage>
</organism>
<keyword evidence="2" id="KW-0645">Protease</keyword>
<dbReference type="GO" id="GO:0008237">
    <property type="term" value="F:metallopeptidase activity"/>
    <property type="evidence" value="ECO:0007669"/>
    <property type="project" value="UniProtKB-KW"/>
</dbReference>
<accession>A0A098G7V3</accession>
<dbReference type="InterPro" id="IPR053136">
    <property type="entry name" value="UTP_pyrophosphatase-like"/>
</dbReference>
<dbReference type="PANTHER" id="PTHR30399:SF1">
    <property type="entry name" value="UTP PYROPHOSPHATASE"/>
    <property type="match status" value="1"/>
</dbReference>
<dbReference type="AlphaFoldDB" id="A0A098G7V3"/>
<dbReference type="CDD" id="cd07344">
    <property type="entry name" value="M48_yhfN_like"/>
    <property type="match status" value="1"/>
</dbReference>
<keyword evidence="2" id="KW-0378">Hydrolase</keyword>
<name>A0A098G7V3_9GAMM</name>
<evidence type="ECO:0000313" key="3">
    <source>
        <dbReference type="Proteomes" id="UP000032430"/>
    </source>
</evidence>
<protein>
    <submittedName>
        <fullName evidence="2">Putative zinc metalloprotease</fullName>
    </submittedName>
</protein>
<dbReference type="STRING" id="1212491.LFA_2725"/>
<feature type="domain" description="YgjP-like metallopeptidase" evidence="1">
    <location>
        <begin position="20"/>
        <end position="224"/>
    </location>
</feature>
<dbReference type="KEGG" id="lfa:LFA_2725"/>